<accession>A0ABT8D672</accession>
<dbReference type="Pfam" id="PF07228">
    <property type="entry name" value="SpoIIE"/>
    <property type="match status" value="1"/>
</dbReference>
<reference evidence="4" key="1">
    <citation type="journal article" date="2019" name="Int. J. Syst. Evol. Microbiol.">
        <title>The Global Catalogue of Microorganisms (GCM) 10K type strain sequencing project: providing services to taxonomists for standard genome sequencing and annotation.</title>
        <authorList>
            <consortium name="The Broad Institute Genomics Platform"/>
            <consortium name="The Broad Institute Genome Sequencing Center for Infectious Disease"/>
            <person name="Wu L."/>
            <person name="Ma J."/>
        </authorList>
    </citation>
    <scope>NUCLEOTIDE SEQUENCE [LARGE SCALE GENOMIC DNA]</scope>
    <source>
        <strain evidence="4">CECT 8482</strain>
    </source>
</reference>
<comment type="caution">
    <text evidence="3">The sequence shown here is derived from an EMBL/GenBank/DDBJ whole genome shotgun (WGS) entry which is preliminary data.</text>
</comment>
<keyword evidence="1" id="KW-0378">Hydrolase</keyword>
<dbReference type="Gene3D" id="3.60.40.10">
    <property type="entry name" value="PPM-type phosphatase domain"/>
    <property type="match status" value="1"/>
</dbReference>
<evidence type="ECO:0000256" key="1">
    <source>
        <dbReference type="ARBA" id="ARBA00022801"/>
    </source>
</evidence>
<evidence type="ECO:0000259" key="2">
    <source>
        <dbReference type="Pfam" id="PF07228"/>
    </source>
</evidence>
<dbReference type="EMBL" id="JAUFRC010000001">
    <property type="protein sequence ID" value="MDN3710739.1"/>
    <property type="molecule type" value="Genomic_DNA"/>
</dbReference>
<evidence type="ECO:0000313" key="3">
    <source>
        <dbReference type="EMBL" id="MDN3710739.1"/>
    </source>
</evidence>
<dbReference type="PANTHER" id="PTHR43156">
    <property type="entry name" value="STAGE II SPORULATION PROTEIN E-RELATED"/>
    <property type="match status" value="1"/>
</dbReference>
<protein>
    <submittedName>
        <fullName evidence="3">SpoIIE family protein phosphatase</fullName>
    </submittedName>
</protein>
<sequence length="145" mass="15527">MVGFFPINGQRIGIYALDVSGHGVTAALLTARLAAQLSDLTDQNIALKTTDLGLYDARSPRELLHVLNAQMLDELRTDAYYTMVYADLDLVGGELRLVQAGHPHPVIQRATGEIEWIGAGGLPVGVMKDAVFEELVPQLGPGTGC</sequence>
<dbReference type="InterPro" id="IPR001932">
    <property type="entry name" value="PPM-type_phosphatase-like_dom"/>
</dbReference>
<organism evidence="3 4">
    <name type="scientific">Paracoccus cavernae</name>
    <dbReference type="NCBI Taxonomy" id="1571207"/>
    <lineage>
        <taxon>Bacteria</taxon>
        <taxon>Pseudomonadati</taxon>
        <taxon>Pseudomonadota</taxon>
        <taxon>Alphaproteobacteria</taxon>
        <taxon>Rhodobacterales</taxon>
        <taxon>Paracoccaceae</taxon>
        <taxon>Paracoccus</taxon>
    </lineage>
</organism>
<dbReference type="PANTHER" id="PTHR43156:SF2">
    <property type="entry name" value="STAGE II SPORULATION PROTEIN E"/>
    <property type="match status" value="1"/>
</dbReference>
<keyword evidence="4" id="KW-1185">Reference proteome</keyword>
<proteinExistence type="predicted"/>
<gene>
    <name evidence="3" type="ORF">QWZ10_00855</name>
</gene>
<name>A0ABT8D672_9RHOB</name>
<feature type="domain" description="PPM-type phosphatase" evidence="2">
    <location>
        <begin position="9"/>
        <end position="142"/>
    </location>
</feature>
<dbReference type="InterPro" id="IPR036457">
    <property type="entry name" value="PPM-type-like_dom_sf"/>
</dbReference>
<dbReference type="InterPro" id="IPR052016">
    <property type="entry name" value="Bact_Sigma-Reg"/>
</dbReference>
<dbReference type="Proteomes" id="UP001243846">
    <property type="component" value="Unassembled WGS sequence"/>
</dbReference>
<evidence type="ECO:0000313" key="4">
    <source>
        <dbReference type="Proteomes" id="UP001243846"/>
    </source>
</evidence>